<organism evidence="3">
    <name type="scientific">Picea sitchensis</name>
    <name type="common">Sitka spruce</name>
    <name type="synonym">Pinus sitchensis</name>
    <dbReference type="NCBI Taxonomy" id="3332"/>
    <lineage>
        <taxon>Eukaryota</taxon>
        <taxon>Viridiplantae</taxon>
        <taxon>Streptophyta</taxon>
        <taxon>Embryophyta</taxon>
        <taxon>Tracheophyta</taxon>
        <taxon>Spermatophyta</taxon>
        <taxon>Pinopsida</taxon>
        <taxon>Pinidae</taxon>
        <taxon>Conifers I</taxon>
        <taxon>Pinales</taxon>
        <taxon>Pinaceae</taxon>
        <taxon>Picea</taxon>
    </lineage>
</organism>
<evidence type="ECO:0000313" key="3">
    <source>
        <dbReference type="EMBL" id="ADE75772.1"/>
    </source>
</evidence>
<feature type="region of interest" description="Disordered" evidence="1">
    <location>
        <begin position="1"/>
        <end position="20"/>
    </location>
</feature>
<name>D5A8A3_PICSI</name>
<proteinExistence type="evidence at transcript level"/>
<accession>D5A8A3</accession>
<protein>
    <submittedName>
        <fullName evidence="3">Uncharacterized protein</fullName>
    </submittedName>
</protein>
<evidence type="ECO:0000256" key="1">
    <source>
        <dbReference type="SAM" id="MobiDB-lite"/>
    </source>
</evidence>
<dbReference type="EMBL" id="BT122388">
    <property type="protein sequence ID" value="ADE75772.1"/>
    <property type="molecule type" value="mRNA"/>
</dbReference>
<evidence type="ECO:0000256" key="2">
    <source>
        <dbReference type="SAM" id="Phobius"/>
    </source>
</evidence>
<dbReference type="AlphaFoldDB" id="D5A8A3"/>
<keyword evidence="2" id="KW-0812">Transmembrane</keyword>
<reference evidence="3" key="1">
    <citation type="submission" date="2010-04" db="EMBL/GenBank/DDBJ databases">
        <authorList>
            <person name="Reid K.E."/>
            <person name="Liao N."/>
            <person name="Chan S."/>
            <person name="Docking R."/>
            <person name="Taylor G."/>
            <person name="Moore R."/>
            <person name="Mayo M."/>
            <person name="Munro S."/>
            <person name="King J."/>
            <person name="Yanchuk A."/>
            <person name="Holt R."/>
            <person name="Jones S."/>
            <person name="Marra M."/>
            <person name="Ritland C.E."/>
            <person name="Ritland K."/>
            <person name="Bohlmann J."/>
        </authorList>
    </citation>
    <scope>NUCLEOTIDE SEQUENCE</scope>
    <source>
        <tissue evidence="3">Buds collected with no treatment. Collection October 2007</tissue>
    </source>
</reference>
<keyword evidence="2" id="KW-1133">Transmembrane helix</keyword>
<keyword evidence="2" id="KW-0472">Membrane</keyword>
<feature type="transmembrane region" description="Helical" evidence="2">
    <location>
        <begin position="132"/>
        <end position="150"/>
    </location>
</feature>
<sequence length="153" mass="17073">MKYSETKNKLQDLSSKHGNDPMKAIKREEIFKGNLEDLKVRLDESTGVDVHSTDLNQMLHLGEKELQEQDMVSENLLLRGGPRSLGDFEESLSSSYLKDMKTKSVSECQPVPVSDLGTVVNVKFSRPIIPDIKIMLVVVAVSVIIGLVIGRNY</sequence>